<evidence type="ECO:0000313" key="1">
    <source>
        <dbReference type="EMBL" id="EFZ36973.1"/>
    </source>
</evidence>
<comment type="caution">
    <text evidence="1">The sequence shown here is derived from an EMBL/GenBank/DDBJ whole genome shotgun (WGS) entry which is preliminary data.</text>
</comment>
<dbReference type="RefSeq" id="WP_004370068.1">
    <property type="nucleotide sequence ID" value="NZ_GL833119.1"/>
</dbReference>
<dbReference type="Proteomes" id="UP000005580">
    <property type="component" value="Unassembled WGS sequence"/>
</dbReference>
<reference evidence="1" key="1">
    <citation type="submission" date="2011-01" db="EMBL/GenBank/DDBJ databases">
        <authorList>
            <person name="Muzny D."/>
            <person name="Qin X."/>
            <person name="Buhay C."/>
            <person name="Dugan-Rocha S."/>
            <person name="Ding Y."/>
            <person name="Chen G."/>
            <person name="Hawes A."/>
            <person name="Holder M."/>
            <person name="Jhangiani S."/>
            <person name="Johnson A."/>
            <person name="Khan Z."/>
            <person name="Li Z."/>
            <person name="Liu W."/>
            <person name="Liu X."/>
            <person name="Perez L."/>
            <person name="Shen H."/>
            <person name="Wang Q."/>
            <person name="Watt J."/>
            <person name="Xi L."/>
            <person name="Xin Y."/>
            <person name="Zhou J."/>
            <person name="Deng J."/>
            <person name="Jiang H."/>
            <person name="Liu Y."/>
            <person name="Qu J."/>
            <person name="Song X.-Z."/>
            <person name="Zhang L."/>
            <person name="Villasana D."/>
            <person name="Johnson A."/>
            <person name="Liu J."/>
            <person name="Liyanage D."/>
            <person name="Lorensuhewa L."/>
            <person name="Robinson T."/>
            <person name="Song A."/>
            <person name="Song B.-B."/>
            <person name="Dinh H."/>
            <person name="Thornton R."/>
            <person name="Coyle M."/>
            <person name="Francisco L."/>
            <person name="Jackson L."/>
            <person name="Javaid M."/>
            <person name="Korchina V."/>
            <person name="Kovar C."/>
            <person name="Mata R."/>
            <person name="Mathew T."/>
            <person name="Ngo R."/>
            <person name="Nguyen L."/>
            <person name="Nguyen N."/>
            <person name="Okwuonu G."/>
            <person name="Ongeri F."/>
            <person name="Pham C."/>
            <person name="Simmons D."/>
            <person name="Wilczek-Boney K."/>
            <person name="Hale W."/>
            <person name="Jakkamsetti A."/>
            <person name="Pham P."/>
            <person name="Ruth R."/>
            <person name="San Lucas F."/>
            <person name="Warren J."/>
            <person name="Zhang J."/>
            <person name="Zhao Z."/>
            <person name="Zhou C."/>
            <person name="Zhu D."/>
            <person name="Lee S."/>
            <person name="Bess C."/>
            <person name="Blankenburg K."/>
            <person name="Forbes L."/>
            <person name="Fu Q."/>
            <person name="Gubbala S."/>
            <person name="Hirani K."/>
            <person name="Jayaseelan J.C."/>
            <person name="Lara F."/>
            <person name="Munidasa M."/>
            <person name="Palculict T."/>
            <person name="Patil S."/>
            <person name="Pu L.-L."/>
            <person name="Saada N."/>
            <person name="Tang L."/>
            <person name="Weissenberger G."/>
            <person name="Zhu Y."/>
            <person name="Hemphill L."/>
            <person name="Shang Y."/>
            <person name="Youmans B."/>
            <person name="Ayvaz T."/>
            <person name="Ross M."/>
            <person name="Santibanez J."/>
            <person name="Aqrawi P."/>
            <person name="Gross S."/>
            <person name="Joshi V."/>
            <person name="Fowler G."/>
            <person name="Nazareth L."/>
            <person name="Reid J."/>
            <person name="Worley K."/>
            <person name="Petrosino J."/>
            <person name="Highlander S."/>
            <person name="Gibbs R."/>
        </authorList>
    </citation>
    <scope>NUCLEOTIDE SEQUENCE [LARGE SCALE GENOMIC DNA]</scope>
    <source>
        <strain evidence="1">ATCC 33269</strain>
    </source>
</reference>
<keyword evidence="2" id="KW-1185">Reference proteome</keyword>
<organism evidence="1 2">
    <name type="scientific">Hoylesella oralis ATCC 33269</name>
    <dbReference type="NCBI Taxonomy" id="873533"/>
    <lineage>
        <taxon>Bacteria</taxon>
        <taxon>Pseudomonadati</taxon>
        <taxon>Bacteroidota</taxon>
        <taxon>Bacteroidia</taxon>
        <taxon>Bacteroidales</taxon>
        <taxon>Prevotellaceae</taxon>
        <taxon>Hoylesella</taxon>
    </lineage>
</organism>
<dbReference type="HOGENOM" id="CLU_2094632_0_0_10"/>
<evidence type="ECO:0000313" key="2">
    <source>
        <dbReference type="Proteomes" id="UP000005580"/>
    </source>
</evidence>
<dbReference type="STRING" id="28134.SAMN05444288_1521"/>
<name>E7RRT5_9BACT</name>
<accession>E7RRT5</accession>
<protein>
    <submittedName>
        <fullName evidence="1">Uncharacterized protein</fullName>
    </submittedName>
</protein>
<sequence length="116" mass="13634">MDEIERRKDAEILTASVSKIYKEIEAIEKREILPLKIKIEKLKDAFLDKYLVDSSGMPVRVGMTIEKDKRRYKVLDRYQQKLFGYLGNARVVAIREGQKRGFSIYCNDLIKYTIID</sequence>
<proteinExistence type="predicted"/>
<dbReference type="AlphaFoldDB" id="E7RRT5"/>
<gene>
    <name evidence="1" type="ORF">HMPREF0663_11886</name>
</gene>
<dbReference type="EMBL" id="AEPE02000005">
    <property type="protein sequence ID" value="EFZ36973.1"/>
    <property type="molecule type" value="Genomic_DNA"/>
</dbReference>